<feature type="region of interest" description="Disordered" evidence="1">
    <location>
        <begin position="241"/>
        <end position="260"/>
    </location>
</feature>
<reference evidence="2" key="1">
    <citation type="submission" date="2022-10" db="EMBL/GenBank/DDBJ databases">
        <authorList>
            <person name="Chen Y."/>
            <person name="Dougan E. K."/>
            <person name="Chan C."/>
            <person name="Rhodes N."/>
            <person name="Thang M."/>
        </authorList>
    </citation>
    <scope>NUCLEOTIDE SEQUENCE</scope>
</reference>
<comment type="caution">
    <text evidence="2">The sequence shown here is derived from an EMBL/GenBank/DDBJ whole genome shotgun (WGS) entry which is preliminary data.</text>
</comment>
<dbReference type="AlphaFoldDB" id="A0A9P1GJL2"/>
<proteinExistence type="predicted"/>
<dbReference type="Proteomes" id="UP001152797">
    <property type="component" value="Unassembled WGS sequence"/>
</dbReference>
<dbReference type="EMBL" id="CAMXCT010006532">
    <property type="protein sequence ID" value="CAI4015448.1"/>
    <property type="molecule type" value="Genomic_DNA"/>
</dbReference>
<reference evidence="3 4" key="2">
    <citation type="submission" date="2024-05" db="EMBL/GenBank/DDBJ databases">
        <authorList>
            <person name="Chen Y."/>
            <person name="Shah S."/>
            <person name="Dougan E. K."/>
            <person name="Thang M."/>
            <person name="Chan C."/>
        </authorList>
    </citation>
    <scope>NUCLEOTIDE SEQUENCE [LARGE SCALE GENOMIC DNA]</scope>
</reference>
<dbReference type="EMBL" id="CAMXCT020006532">
    <property type="protein sequence ID" value="CAL1168823.1"/>
    <property type="molecule type" value="Genomic_DNA"/>
</dbReference>
<keyword evidence="4" id="KW-1185">Reference proteome</keyword>
<organism evidence="2">
    <name type="scientific">Cladocopium goreaui</name>
    <dbReference type="NCBI Taxonomy" id="2562237"/>
    <lineage>
        <taxon>Eukaryota</taxon>
        <taxon>Sar</taxon>
        <taxon>Alveolata</taxon>
        <taxon>Dinophyceae</taxon>
        <taxon>Suessiales</taxon>
        <taxon>Symbiodiniaceae</taxon>
        <taxon>Cladocopium</taxon>
    </lineage>
</organism>
<name>A0A9P1GJL2_9DINO</name>
<sequence length="260" mass="28807">MMHRLRMRLPPCAVCAAEAPRRRGVASMASMVVDGQRSLEQVESELRQKLLISQDLDLWAAGRQGIAIALRAAASPAQAFVMRGATAEEVEMEGLMSRGEGGSGTRIEKNETRRFAFHLKFQKDMPLSMREPKKIFQVGQRSNAKFLPLAKAIATELRWLPSGDSLAAENLLLGKAKNTWTRTFALANAVAQAYEWQLNPTQQCVRPFYCVAQLRKVEDLQPPEGGWTTVPLALRLVLLPEGEPPPRPDGSPGEKTCSDW</sequence>
<protein>
    <submittedName>
        <fullName evidence="2">Uncharacterized protein</fullName>
    </submittedName>
</protein>
<evidence type="ECO:0000313" key="2">
    <source>
        <dbReference type="EMBL" id="CAI4015448.1"/>
    </source>
</evidence>
<evidence type="ECO:0000313" key="4">
    <source>
        <dbReference type="Proteomes" id="UP001152797"/>
    </source>
</evidence>
<evidence type="ECO:0000256" key="1">
    <source>
        <dbReference type="SAM" id="MobiDB-lite"/>
    </source>
</evidence>
<accession>A0A9P1GJL2</accession>
<dbReference type="OrthoDB" id="446633at2759"/>
<evidence type="ECO:0000313" key="3">
    <source>
        <dbReference type="EMBL" id="CAL4802760.1"/>
    </source>
</evidence>
<dbReference type="EMBL" id="CAMXCT030006532">
    <property type="protein sequence ID" value="CAL4802760.1"/>
    <property type="molecule type" value="Genomic_DNA"/>
</dbReference>
<gene>
    <name evidence="2" type="ORF">C1SCF055_LOCUS40276</name>
</gene>